<dbReference type="SUPFAM" id="SSF53474">
    <property type="entry name" value="alpha/beta-Hydrolases"/>
    <property type="match status" value="1"/>
</dbReference>
<name>A0A6J4QVH0_9PSEU</name>
<dbReference type="GO" id="GO:0006508">
    <property type="term" value="P:proteolysis"/>
    <property type="evidence" value="ECO:0007669"/>
    <property type="project" value="InterPro"/>
</dbReference>
<dbReference type="GO" id="GO:0016020">
    <property type="term" value="C:membrane"/>
    <property type="evidence" value="ECO:0007669"/>
    <property type="project" value="TreeGrafter"/>
</dbReference>
<dbReference type="AlphaFoldDB" id="A0A6J4QVH0"/>
<dbReference type="InterPro" id="IPR002410">
    <property type="entry name" value="Peptidase_S33"/>
</dbReference>
<feature type="transmembrane region" description="Helical" evidence="3">
    <location>
        <begin position="60"/>
        <end position="81"/>
    </location>
</feature>
<evidence type="ECO:0000256" key="1">
    <source>
        <dbReference type="ARBA" id="ARBA00010088"/>
    </source>
</evidence>
<evidence type="ECO:0000256" key="2">
    <source>
        <dbReference type="ARBA" id="ARBA00022801"/>
    </source>
</evidence>
<proteinExistence type="inferred from homology"/>
<evidence type="ECO:0000259" key="4">
    <source>
        <dbReference type="Pfam" id="PF00561"/>
    </source>
</evidence>
<keyword evidence="2" id="KW-0378">Hydrolase</keyword>
<feature type="transmembrane region" description="Helical" evidence="3">
    <location>
        <begin position="31"/>
        <end position="48"/>
    </location>
</feature>
<evidence type="ECO:0000313" key="5">
    <source>
        <dbReference type="EMBL" id="CAA9448975.1"/>
    </source>
</evidence>
<dbReference type="GO" id="GO:0004177">
    <property type="term" value="F:aminopeptidase activity"/>
    <property type="evidence" value="ECO:0007669"/>
    <property type="project" value="UniProtKB-EC"/>
</dbReference>
<dbReference type="PRINTS" id="PR00793">
    <property type="entry name" value="PROAMNOPTASE"/>
</dbReference>
<comment type="similarity">
    <text evidence="1">Belongs to the peptidase S33 family.</text>
</comment>
<dbReference type="InterPro" id="IPR000073">
    <property type="entry name" value="AB_hydrolase_1"/>
</dbReference>
<dbReference type="InterPro" id="IPR029058">
    <property type="entry name" value="AB_hydrolase_fold"/>
</dbReference>
<accession>A0A6J4QVH0</accession>
<dbReference type="Pfam" id="PF00561">
    <property type="entry name" value="Abhydrolase_1"/>
    <property type="match status" value="1"/>
</dbReference>
<dbReference type="PANTHER" id="PTHR43798">
    <property type="entry name" value="MONOACYLGLYCEROL LIPASE"/>
    <property type="match status" value="1"/>
</dbReference>
<sequence length="412" mass="43892">MLLAAVTAVVVAAITFVLVAAWTTSVPTGALLALLLLAGSCYALTWLLGRKLSRRSRRLLAGGTTVAVVATVTLLAAATVFRPAAHPYVAASPTAATRYWDLPNGTRIAYTRTAAAATAPAGRSPVVFLHGGPGVPGEPGGAVLSGPDGLPQAGFDVYVYDQAGSGLSTRRDDARDYTVQRHVDDLEAIRRQIGADKMILIGHSWGSTLAAAYVATHPDRVEKVVYEAPGGLTGEIAPLAPGADERRTPRQRQIEPALISPRVITAFLLGGRNPEAARQLMPDREADGLNSALFPASPSPVCDPAAEVPTPPGTGFWTNVATNNSLRSWDPRPALRTNRTPALVIRPECDYISWETTRSYREAMPQATLVYLRDAGHVVQLDKPAELLDIVRAFLLDRPLPLPAYTGQEPPR</sequence>
<keyword evidence="3" id="KW-0472">Membrane</keyword>
<dbReference type="PANTHER" id="PTHR43798:SF33">
    <property type="entry name" value="HYDROLASE, PUTATIVE (AFU_ORTHOLOGUE AFUA_2G14860)-RELATED"/>
    <property type="match status" value="1"/>
</dbReference>
<organism evidence="5">
    <name type="scientific">uncultured Pseudonocardia sp</name>
    <dbReference type="NCBI Taxonomy" id="211455"/>
    <lineage>
        <taxon>Bacteria</taxon>
        <taxon>Bacillati</taxon>
        <taxon>Actinomycetota</taxon>
        <taxon>Actinomycetes</taxon>
        <taxon>Pseudonocardiales</taxon>
        <taxon>Pseudonocardiaceae</taxon>
        <taxon>Pseudonocardia</taxon>
        <taxon>environmental samples</taxon>
    </lineage>
</organism>
<dbReference type="EMBL" id="CADCUS010000631">
    <property type="protein sequence ID" value="CAA9448975.1"/>
    <property type="molecule type" value="Genomic_DNA"/>
</dbReference>
<dbReference type="Gene3D" id="3.40.50.1820">
    <property type="entry name" value="alpha/beta hydrolase"/>
    <property type="match status" value="1"/>
</dbReference>
<protein>
    <recommendedName>
        <fullName evidence="4">AB hydrolase-1 domain-containing protein</fullName>
    </recommendedName>
</protein>
<evidence type="ECO:0000256" key="3">
    <source>
        <dbReference type="SAM" id="Phobius"/>
    </source>
</evidence>
<reference evidence="5" key="1">
    <citation type="submission" date="2020-02" db="EMBL/GenBank/DDBJ databases">
        <authorList>
            <person name="Meier V. D."/>
        </authorList>
    </citation>
    <scope>NUCLEOTIDE SEQUENCE</scope>
    <source>
        <strain evidence="5">AVDCRST_MAG66</strain>
    </source>
</reference>
<keyword evidence="3" id="KW-1133">Transmembrane helix</keyword>
<keyword evidence="3" id="KW-0812">Transmembrane</keyword>
<gene>
    <name evidence="5" type="ORF">AVDCRST_MAG66-4737</name>
</gene>
<feature type="domain" description="AB hydrolase-1" evidence="4">
    <location>
        <begin position="125"/>
        <end position="384"/>
    </location>
</feature>
<dbReference type="InterPro" id="IPR050266">
    <property type="entry name" value="AB_hydrolase_sf"/>
</dbReference>